<dbReference type="AlphaFoldDB" id="A0AA48LZJ7"/>
<feature type="domain" description="Outer membrane protein beta-barrel" evidence="4">
    <location>
        <begin position="106"/>
        <end position="324"/>
    </location>
</feature>
<keyword evidence="3" id="KW-0472">Membrane</keyword>
<dbReference type="Gene3D" id="2.40.160.20">
    <property type="match status" value="1"/>
</dbReference>
<dbReference type="GO" id="GO:0016020">
    <property type="term" value="C:membrane"/>
    <property type="evidence" value="ECO:0007669"/>
    <property type="project" value="UniProtKB-SubCell"/>
</dbReference>
<evidence type="ECO:0000259" key="4">
    <source>
        <dbReference type="Pfam" id="PF13505"/>
    </source>
</evidence>
<dbReference type="InterPro" id="IPR027385">
    <property type="entry name" value="Beta-barrel_OMP"/>
</dbReference>
<keyword evidence="2" id="KW-0732">Signal</keyword>
<evidence type="ECO:0000256" key="1">
    <source>
        <dbReference type="ARBA" id="ARBA00004370"/>
    </source>
</evidence>
<dbReference type="PANTHER" id="PTHR34001:SF3">
    <property type="entry name" value="BLL7405 PROTEIN"/>
    <property type="match status" value="1"/>
</dbReference>
<evidence type="ECO:0000256" key="2">
    <source>
        <dbReference type="ARBA" id="ARBA00022729"/>
    </source>
</evidence>
<dbReference type="PANTHER" id="PTHR34001">
    <property type="entry name" value="BLL7405 PROTEIN"/>
    <property type="match status" value="1"/>
</dbReference>
<evidence type="ECO:0000313" key="5">
    <source>
        <dbReference type="EMBL" id="CAJ0863504.1"/>
    </source>
</evidence>
<dbReference type="SUPFAM" id="SSF56925">
    <property type="entry name" value="OMPA-like"/>
    <property type="match status" value="1"/>
</dbReference>
<accession>A0AA48LZJ7</accession>
<gene>
    <name evidence="5" type="ORF">AMST5_01586</name>
</gene>
<dbReference type="EMBL" id="OY288114">
    <property type="protein sequence ID" value="CAJ0863504.1"/>
    <property type="molecule type" value="Genomic_DNA"/>
</dbReference>
<reference evidence="5" key="1">
    <citation type="submission" date="2023-07" db="EMBL/GenBank/DDBJ databases">
        <authorList>
            <person name="Pelsma A.J. K."/>
        </authorList>
    </citation>
    <scope>NUCLEOTIDE SEQUENCE</scope>
</reference>
<sequence length="336" mass="34758">MKKLLFCSAIFALITGAALAADLPSRKAAPVLPPPPPPPPMWTGFYVGLNAGGTWANSNQQTIAVGPIGADDKWSPGWLGAVSPAGGGFGLGYSEQFHYLGAFSAAASASGVNSGANAGFIGGGQIGYNWQFYNSFVAGVEADIQGIAGNHGSRSVITGVPVPGVIGSTYGDAFVGVTSVRGSLDYLGTVRGRLGWLFNPTLLVYGTGGLAYGGVTLNSATAVYTIGGPNNYWASLSSPVFGGVNYSNTQVGWTAGGGLEWMFWPNWSAKVEYLYYDLGSVTQNFAMVSPDPIYGPEGSAALFGGQVRARLNGNVVRAGLNYHFNWGAPAPVVAKY</sequence>
<dbReference type="InterPro" id="IPR011250">
    <property type="entry name" value="OMP/PagP_B-barrel"/>
</dbReference>
<evidence type="ECO:0000256" key="3">
    <source>
        <dbReference type="ARBA" id="ARBA00023136"/>
    </source>
</evidence>
<protein>
    <recommendedName>
        <fullName evidence="4">Outer membrane protein beta-barrel domain-containing protein</fullName>
    </recommendedName>
</protein>
<name>A0AA48LZJ7_9ZZZZ</name>
<dbReference type="InterPro" id="IPR051692">
    <property type="entry name" value="OMP-like"/>
</dbReference>
<dbReference type="Pfam" id="PF13505">
    <property type="entry name" value="OMP_b-brl"/>
    <property type="match status" value="1"/>
</dbReference>
<proteinExistence type="predicted"/>
<comment type="subcellular location">
    <subcellularLocation>
        <location evidence="1">Membrane</location>
    </subcellularLocation>
</comment>
<organism evidence="5">
    <name type="scientific">freshwater sediment metagenome</name>
    <dbReference type="NCBI Taxonomy" id="556182"/>
    <lineage>
        <taxon>unclassified sequences</taxon>
        <taxon>metagenomes</taxon>
        <taxon>ecological metagenomes</taxon>
    </lineage>
</organism>